<evidence type="ECO:0000313" key="2">
    <source>
        <dbReference type="EMBL" id="CAA9319784.1"/>
    </source>
</evidence>
<dbReference type="GO" id="GO:0004252">
    <property type="term" value="F:serine-type endopeptidase activity"/>
    <property type="evidence" value="ECO:0007669"/>
    <property type="project" value="InterPro"/>
</dbReference>
<dbReference type="AlphaFoldDB" id="A0A6J4KZL0"/>
<dbReference type="Gene3D" id="2.40.10.10">
    <property type="entry name" value="Trypsin-like serine proteases"/>
    <property type="match status" value="1"/>
</dbReference>
<sequence length="76" mass="7827">MVHSKDVIQTGAPISPGNSGGAVANGDGQVIGISEAAIPHRPAPSPPDSRSPSHRRGRRRAAAPHWPGCHPCRHGS</sequence>
<accession>A0A6J4KZL0</accession>
<dbReference type="GO" id="GO:0006508">
    <property type="term" value="P:proteolysis"/>
    <property type="evidence" value="ECO:0007669"/>
    <property type="project" value="InterPro"/>
</dbReference>
<proteinExistence type="predicted"/>
<dbReference type="InterPro" id="IPR043504">
    <property type="entry name" value="Peptidase_S1_PA_chymotrypsin"/>
</dbReference>
<dbReference type="SUPFAM" id="SSF50494">
    <property type="entry name" value="Trypsin-like serine proteases"/>
    <property type="match status" value="1"/>
</dbReference>
<dbReference type="InterPro" id="IPR009003">
    <property type="entry name" value="Peptidase_S1_PA"/>
</dbReference>
<gene>
    <name evidence="2" type="ORF">AVDCRST_MAG61-2199</name>
</gene>
<feature type="region of interest" description="Disordered" evidence="1">
    <location>
        <begin position="1"/>
        <end position="76"/>
    </location>
</feature>
<evidence type="ECO:0008006" key="3">
    <source>
        <dbReference type="Google" id="ProtNLM"/>
    </source>
</evidence>
<name>A0A6J4KZL0_9ACTN</name>
<reference evidence="2" key="1">
    <citation type="submission" date="2020-02" db="EMBL/GenBank/DDBJ databases">
        <authorList>
            <person name="Meier V. D."/>
        </authorList>
    </citation>
    <scope>NUCLEOTIDE SEQUENCE</scope>
    <source>
        <strain evidence="2">AVDCRST_MAG61</strain>
    </source>
</reference>
<protein>
    <recommendedName>
        <fullName evidence="3">HtrA protease/chaperone protein</fullName>
    </recommendedName>
</protein>
<evidence type="ECO:0000256" key="1">
    <source>
        <dbReference type="SAM" id="MobiDB-lite"/>
    </source>
</evidence>
<organism evidence="2">
    <name type="scientific">uncultured Friedmanniella sp</name>
    <dbReference type="NCBI Taxonomy" id="335381"/>
    <lineage>
        <taxon>Bacteria</taxon>
        <taxon>Bacillati</taxon>
        <taxon>Actinomycetota</taxon>
        <taxon>Actinomycetes</taxon>
        <taxon>Propionibacteriales</taxon>
        <taxon>Nocardioidaceae</taxon>
        <taxon>Friedmanniella</taxon>
        <taxon>environmental samples</taxon>
    </lineage>
</organism>
<dbReference type="EMBL" id="CADCTT010000289">
    <property type="protein sequence ID" value="CAA9319784.1"/>
    <property type="molecule type" value="Genomic_DNA"/>
</dbReference>
<feature type="compositionally biased region" description="Basic residues" evidence="1">
    <location>
        <begin position="52"/>
        <end position="62"/>
    </location>
</feature>
<dbReference type="PRINTS" id="PR00834">
    <property type="entry name" value="PROTEASES2C"/>
</dbReference>
<dbReference type="InterPro" id="IPR001940">
    <property type="entry name" value="Peptidase_S1C"/>
</dbReference>